<sequence length="375" mass="41472">MWVGKWAGGRIRDAAGRAVWVIERQWAGRRYSVALDAASEREALAELALWERDPDAYRTRRQAALDNAPVHIDEEAVAGLLLHLTEKGRGLAHRRAVRAYLSAWGEALAGRDLRKVQLRDLRKLLADWGTARKYRIIALKSFTAWLREEDRLKPSEDPTLSLRVPPAVAEKGSRIKGYSLAFVERIYGTVGSQCVRDVLCLRAKTGMHATEIARIAAGEGALRVVNDPCGIVGTVTFKHKNGRIHIVSLDAQSMAAAERLQARGKSPSTSSVHECLGYAAGRLSKQFPNERITPLVPGELRHSFATWASECGRVVKPTSDGVPLKMVAAVMGHLNTRTTKLFYEGVQIPPMIVLPLNLHHPKDPVLLDEPLRKSC</sequence>
<dbReference type="AlphaFoldDB" id="A0A7Y4MV36"/>
<dbReference type="PROSITE" id="PS51900">
    <property type="entry name" value="CB"/>
    <property type="match status" value="1"/>
</dbReference>
<dbReference type="InterPro" id="IPR044068">
    <property type="entry name" value="CB"/>
</dbReference>
<dbReference type="GO" id="GO:0015074">
    <property type="term" value="P:DNA integration"/>
    <property type="evidence" value="ECO:0007669"/>
    <property type="project" value="UniProtKB-KW"/>
</dbReference>
<evidence type="ECO:0000259" key="4">
    <source>
        <dbReference type="PROSITE" id="PS51900"/>
    </source>
</evidence>
<name>A0A7Y4MV36_MYXXA</name>
<evidence type="ECO:0000256" key="1">
    <source>
        <dbReference type="ARBA" id="ARBA00022908"/>
    </source>
</evidence>
<reference evidence="5 6" key="1">
    <citation type="submission" date="2020-05" db="EMBL/GenBank/DDBJ databases">
        <authorList>
            <person name="Whitworth D."/>
        </authorList>
    </citation>
    <scope>NUCLEOTIDE SEQUENCE [LARGE SCALE GENOMIC DNA]</scope>
    <source>
        <strain evidence="5 6">AM005</strain>
    </source>
</reference>
<comment type="caution">
    <text evidence="5">The sequence shown here is derived from an EMBL/GenBank/DDBJ whole genome shotgun (WGS) entry which is preliminary data.</text>
</comment>
<dbReference type="GO" id="GO:0003677">
    <property type="term" value="F:DNA binding"/>
    <property type="evidence" value="ECO:0007669"/>
    <property type="project" value="UniProtKB-UniRule"/>
</dbReference>
<dbReference type="Gene3D" id="1.10.443.10">
    <property type="entry name" value="Intergrase catalytic core"/>
    <property type="match status" value="1"/>
</dbReference>
<gene>
    <name evidence="5" type="ORF">HNV28_36920</name>
</gene>
<dbReference type="Proteomes" id="UP000533080">
    <property type="component" value="Unassembled WGS sequence"/>
</dbReference>
<protein>
    <submittedName>
        <fullName evidence="5">Site-specific integrase</fullName>
    </submittedName>
</protein>
<keyword evidence="1" id="KW-0229">DNA integration</keyword>
<evidence type="ECO:0000256" key="3">
    <source>
        <dbReference type="PROSITE-ProRule" id="PRU01248"/>
    </source>
</evidence>
<evidence type="ECO:0000313" key="5">
    <source>
        <dbReference type="EMBL" id="NOJ83831.1"/>
    </source>
</evidence>
<dbReference type="GO" id="GO:0006310">
    <property type="term" value="P:DNA recombination"/>
    <property type="evidence" value="ECO:0007669"/>
    <property type="project" value="UniProtKB-KW"/>
</dbReference>
<accession>A0A7Y4MV36</accession>
<dbReference type="InterPro" id="IPR013762">
    <property type="entry name" value="Integrase-like_cat_sf"/>
</dbReference>
<evidence type="ECO:0000256" key="2">
    <source>
        <dbReference type="ARBA" id="ARBA00023172"/>
    </source>
</evidence>
<dbReference type="SUPFAM" id="SSF56349">
    <property type="entry name" value="DNA breaking-rejoining enzymes"/>
    <property type="match status" value="1"/>
</dbReference>
<feature type="domain" description="Core-binding (CB)" evidence="4">
    <location>
        <begin position="71"/>
        <end position="147"/>
    </location>
</feature>
<keyword evidence="2" id="KW-0233">DNA recombination</keyword>
<proteinExistence type="predicted"/>
<dbReference type="EMBL" id="JABFNT010000251">
    <property type="protein sequence ID" value="NOJ83831.1"/>
    <property type="molecule type" value="Genomic_DNA"/>
</dbReference>
<evidence type="ECO:0000313" key="6">
    <source>
        <dbReference type="Proteomes" id="UP000533080"/>
    </source>
</evidence>
<organism evidence="5 6">
    <name type="scientific">Myxococcus xanthus</name>
    <dbReference type="NCBI Taxonomy" id="34"/>
    <lineage>
        <taxon>Bacteria</taxon>
        <taxon>Pseudomonadati</taxon>
        <taxon>Myxococcota</taxon>
        <taxon>Myxococcia</taxon>
        <taxon>Myxococcales</taxon>
        <taxon>Cystobacterineae</taxon>
        <taxon>Myxococcaceae</taxon>
        <taxon>Myxococcus</taxon>
    </lineage>
</organism>
<dbReference type="InterPro" id="IPR011010">
    <property type="entry name" value="DNA_brk_join_enz"/>
</dbReference>
<keyword evidence="3" id="KW-0238">DNA-binding</keyword>